<dbReference type="InterPro" id="IPR025018">
    <property type="entry name" value="DUF3953"/>
</dbReference>
<evidence type="ECO:0000256" key="1">
    <source>
        <dbReference type="SAM" id="Phobius"/>
    </source>
</evidence>
<accession>A0ABS2SNE4</accession>
<keyword evidence="1" id="KW-1133">Transmembrane helix</keyword>
<dbReference type="Pfam" id="PF13129">
    <property type="entry name" value="DUF3953"/>
    <property type="match status" value="1"/>
</dbReference>
<dbReference type="EMBL" id="JAFBCV010000001">
    <property type="protein sequence ID" value="MBM7837037.1"/>
    <property type="molecule type" value="Genomic_DNA"/>
</dbReference>
<keyword evidence="1" id="KW-0812">Transmembrane</keyword>
<keyword evidence="3" id="KW-1185">Reference proteome</keyword>
<gene>
    <name evidence="2" type="ORF">JOC54_000268</name>
</gene>
<feature type="transmembrane region" description="Helical" evidence="1">
    <location>
        <begin position="29"/>
        <end position="48"/>
    </location>
</feature>
<protein>
    <submittedName>
        <fullName evidence="2">Positive regulator of sigma E activity</fullName>
    </submittedName>
</protein>
<organism evidence="2 3">
    <name type="scientific">Shouchella xiaoxiensis</name>
    <dbReference type="NCBI Taxonomy" id="766895"/>
    <lineage>
        <taxon>Bacteria</taxon>
        <taxon>Bacillati</taxon>
        <taxon>Bacillota</taxon>
        <taxon>Bacilli</taxon>
        <taxon>Bacillales</taxon>
        <taxon>Bacillaceae</taxon>
        <taxon>Shouchella</taxon>
    </lineage>
</organism>
<proteinExistence type="predicted"/>
<evidence type="ECO:0000313" key="3">
    <source>
        <dbReference type="Proteomes" id="UP001179280"/>
    </source>
</evidence>
<reference evidence="2" key="1">
    <citation type="submission" date="2021-01" db="EMBL/GenBank/DDBJ databases">
        <title>Genomic Encyclopedia of Type Strains, Phase IV (KMG-IV): sequencing the most valuable type-strain genomes for metagenomic binning, comparative biology and taxonomic classification.</title>
        <authorList>
            <person name="Goeker M."/>
        </authorList>
    </citation>
    <scope>NUCLEOTIDE SEQUENCE</scope>
    <source>
        <strain evidence="2">DSM 21943</strain>
    </source>
</reference>
<dbReference type="RefSeq" id="WP_204463807.1">
    <property type="nucleotide sequence ID" value="NZ_JAFBCV010000001.1"/>
</dbReference>
<comment type="caution">
    <text evidence="2">The sequence shown here is derived from an EMBL/GenBank/DDBJ whole genome shotgun (WGS) entry which is preliminary data.</text>
</comment>
<dbReference type="Proteomes" id="UP001179280">
    <property type="component" value="Unassembled WGS sequence"/>
</dbReference>
<evidence type="ECO:0000313" key="2">
    <source>
        <dbReference type="EMBL" id="MBM7837037.1"/>
    </source>
</evidence>
<keyword evidence="1" id="KW-0472">Membrane</keyword>
<feature type="transmembrane region" description="Helical" evidence="1">
    <location>
        <begin position="55"/>
        <end position="75"/>
    </location>
</feature>
<name>A0ABS2SNE4_9BACI</name>
<sequence>MKLVRLILGIIVVSLSSYALLTGVTEALIPYVLFFLGAMLFVSGMIEFRKKSKTMAILLFFVTGFNFIVLFTILLS</sequence>